<evidence type="ECO:0000256" key="12">
    <source>
        <dbReference type="SAM" id="Phobius"/>
    </source>
</evidence>
<feature type="transmembrane region" description="Helical" evidence="12">
    <location>
        <begin position="199"/>
        <end position="224"/>
    </location>
</feature>
<keyword evidence="7 12" id="KW-0472">Membrane</keyword>
<gene>
    <name evidence="14" type="ORF">GRJ2_001631100</name>
</gene>
<dbReference type="GO" id="GO:0005886">
    <property type="term" value="C:plasma membrane"/>
    <property type="evidence" value="ECO:0007669"/>
    <property type="project" value="UniProtKB-SubCell"/>
</dbReference>
<dbReference type="InterPro" id="IPR039943">
    <property type="entry name" value="ICOS"/>
</dbReference>
<feature type="domain" description="Immunoglobulin V-set" evidence="13">
    <location>
        <begin position="89"/>
        <end position="190"/>
    </location>
</feature>
<evidence type="ECO:0000256" key="5">
    <source>
        <dbReference type="ARBA" id="ARBA00022729"/>
    </source>
</evidence>
<dbReference type="InterPro" id="IPR013783">
    <property type="entry name" value="Ig-like_fold"/>
</dbReference>
<name>A0ABC9X1W6_GRUJA</name>
<comment type="caution">
    <text evidence="14">The sequence shown here is derived from an EMBL/GenBank/DDBJ whole genome shotgun (WGS) entry which is preliminary data.</text>
</comment>
<keyword evidence="15" id="KW-1185">Reference proteome</keyword>
<dbReference type="PANTHER" id="PTHR20904:SF0">
    <property type="entry name" value="INDUCIBLE T-CELL COSTIMULATOR"/>
    <property type="match status" value="1"/>
</dbReference>
<evidence type="ECO:0000256" key="11">
    <source>
        <dbReference type="ARBA" id="ARBA00049688"/>
    </source>
</evidence>
<evidence type="ECO:0000256" key="4">
    <source>
        <dbReference type="ARBA" id="ARBA00022692"/>
    </source>
</evidence>
<keyword evidence="8" id="KW-1015">Disulfide bond</keyword>
<keyword evidence="9" id="KW-0325">Glycoprotein</keyword>
<keyword evidence="5" id="KW-0732">Signal</keyword>
<dbReference type="PANTHER" id="PTHR20904">
    <property type="entry name" value="INDUCIBLE T-CELL COSTIMULATOR ICOS"/>
    <property type="match status" value="1"/>
</dbReference>
<evidence type="ECO:0000313" key="15">
    <source>
        <dbReference type="Proteomes" id="UP001623348"/>
    </source>
</evidence>
<evidence type="ECO:0000256" key="10">
    <source>
        <dbReference type="ARBA" id="ARBA00023319"/>
    </source>
</evidence>
<evidence type="ECO:0000256" key="6">
    <source>
        <dbReference type="ARBA" id="ARBA00022989"/>
    </source>
</evidence>
<keyword evidence="3" id="KW-1003">Cell membrane</keyword>
<proteinExistence type="predicted"/>
<keyword evidence="10" id="KW-0393">Immunoglobulin domain</keyword>
<dbReference type="AlphaFoldDB" id="A0ABC9X1W6"/>
<protein>
    <recommendedName>
        <fullName evidence="2">Inducible T-cell costimulator</fullName>
    </recommendedName>
</protein>
<evidence type="ECO:0000256" key="8">
    <source>
        <dbReference type="ARBA" id="ARBA00023157"/>
    </source>
</evidence>
<keyword evidence="4 12" id="KW-0812">Transmembrane</keyword>
<dbReference type="EMBL" id="BAAFJT010000006">
    <property type="protein sequence ID" value="GAB0191658.1"/>
    <property type="molecule type" value="Genomic_DNA"/>
</dbReference>
<sequence>MELLERVQRRAMKLIRGLEHLSYEDRLRELGLFSLEKRWLWGDLIVAFQYLKGPTGKMFEALYGVDSCSSRRCKNIDQPHVSDSQVTVEFENGNFKFTFPNPKNVSEFSMTLFKGHEKKEICALHLSEEKVIPKSNVSYCQTKHSNSSTTFILKNLERKHIDTYTYCLEMFLPPPYIDCRLKETYLYIQDKEDCISLGLMSWIIIGLIMFAMISCVCCVVACCLRNKNQQCESNSHEYNGEYMPMAAVNAAKKPRI</sequence>
<evidence type="ECO:0000256" key="1">
    <source>
        <dbReference type="ARBA" id="ARBA00004251"/>
    </source>
</evidence>
<evidence type="ECO:0000256" key="2">
    <source>
        <dbReference type="ARBA" id="ARBA00019739"/>
    </source>
</evidence>
<dbReference type="Gene3D" id="2.60.40.10">
    <property type="entry name" value="Immunoglobulins"/>
    <property type="match status" value="1"/>
</dbReference>
<organism evidence="14 15">
    <name type="scientific">Grus japonensis</name>
    <name type="common">Japanese crane</name>
    <name type="synonym">Red-crowned crane</name>
    <dbReference type="NCBI Taxonomy" id="30415"/>
    <lineage>
        <taxon>Eukaryota</taxon>
        <taxon>Metazoa</taxon>
        <taxon>Chordata</taxon>
        <taxon>Craniata</taxon>
        <taxon>Vertebrata</taxon>
        <taxon>Euteleostomi</taxon>
        <taxon>Archelosauria</taxon>
        <taxon>Archosauria</taxon>
        <taxon>Dinosauria</taxon>
        <taxon>Saurischia</taxon>
        <taxon>Theropoda</taxon>
        <taxon>Coelurosauria</taxon>
        <taxon>Aves</taxon>
        <taxon>Neognathae</taxon>
        <taxon>Neoaves</taxon>
        <taxon>Gruiformes</taxon>
        <taxon>Gruidae</taxon>
        <taxon>Grus</taxon>
    </lineage>
</organism>
<evidence type="ECO:0000256" key="3">
    <source>
        <dbReference type="ARBA" id="ARBA00022475"/>
    </source>
</evidence>
<dbReference type="Pfam" id="PF15910">
    <property type="entry name" value="V-set_2"/>
    <property type="match status" value="1"/>
</dbReference>
<comment type="subcellular location">
    <subcellularLocation>
        <location evidence="1">Cell membrane</location>
        <topology evidence="1">Single-pass type I membrane protein</topology>
    </subcellularLocation>
</comment>
<dbReference type="Proteomes" id="UP001623348">
    <property type="component" value="Unassembled WGS sequence"/>
</dbReference>
<comment type="subunit">
    <text evidence="11">Homodimer; disulfide-linked. Interacts with ICOSLG. Interacts with PIK3R1. Interacts with TBK1; this interaction is critical for the maturation of T follicular regulatory cells.</text>
</comment>
<accession>A0ABC9X1W6</accession>
<dbReference type="InterPro" id="IPR013106">
    <property type="entry name" value="Ig_V-set"/>
</dbReference>
<evidence type="ECO:0000313" key="14">
    <source>
        <dbReference type="EMBL" id="GAB0191658.1"/>
    </source>
</evidence>
<reference evidence="14 15" key="1">
    <citation type="submission" date="2024-06" db="EMBL/GenBank/DDBJ databases">
        <title>The draft genome of Grus japonensis, version 3.</title>
        <authorList>
            <person name="Nabeshima K."/>
            <person name="Suzuki S."/>
            <person name="Onuma M."/>
        </authorList>
    </citation>
    <scope>NUCLEOTIDE SEQUENCE [LARGE SCALE GENOMIC DNA]</scope>
    <source>
        <strain evidence="14 15">451A</strain>
    </source>
</reference>
<evidence type="ECO:0000256" key="9">
    <source>
        <dbReference type="ARBA" id="ARBA00023180"/>
    </source>
</evidence>
<keyword evidence="6 12" id="KW-1133">Transmembrane helix</keyword>
<evidence type="ECO:0000259" key="13">
    <source>
        <dbReference type="Pfam" id="PF15910"/>
    </source>
</evidence>
<evidence type="ECO:0000256" key="7">
    <source>
        <dbReference type="ARBA" id="ARBA00023136"/>
    </source>
</evidence>